<feature type="chain" id="PRO_5041449267" description="alpha-glucosidase" evidence="6">
    <location>
        <begin position="20"/>
        <end position="571"/>
    </location>
</feature>
<dbReference type="InterPro" id="IPR017853">
    <property type="entry name" value="GH"/>
</dbReference>
<feature type="signal peptide" evidence="6">
    <location>
        <begin position="1"/>
        <end position="19"/>
    </location>
</feature>
<dbReference type="Gene3D" id="3.20.20.80">
    <property type="entry name" value="Glycosidases"/>
    <property type="match status" value="1"/>
</dbReference>
<dbReference type="PANTHER" id="PTHR10357">
    <property type="entry name" value="ALPHA-AMYLASE FAMILY MEMBER"/>
    <property type="match status" value="1"/>
</dbReference>
<keyword evidence="4" id="KW-0325">Glycoprotein</keyword>
<dbReference type="GO" id="GO:0005975">
    <property type="term" value="P:carbohydrate metabolic process"/>
    <property type="evidence" value="ECO:0007669"/>
    <property type="project" value="InterPro"/>
</dbReference>
<evidence type="ECO:0000256" key="3">
    <source>
        <dbReference type="ARBA" id="ARBA00012741"/>
    </source>
</evidence>
<organism evidence="8 9">
    <name type="scientific">Microctonus aethiopoides</name>
    <dbReference type="NCBI Taxonomy" id="144406"/>
    <lineage>
        <taxon>Eukaryota</taxon>
        <taxon>Metazoa</taxon>
        <taxon>Ecdysozoa</taxon>
        <taxon>Arthropoda</taxon>
        <taxon>Hexapoda</taxon>
        <taxon>Insecta</taxon>
        <taxon>Pterygota</taxon>
        <taxon>Neoptera</taxon>
        <taxon>Endopterygota</taxon>
        <taxon>Hymenoptera</taxon>
        <taxon>Apocrita</taxon>
        <taxon>Ichneumonoidea</taxon>
        <taxon>Braconidae</taxon>
        <taxon>Euphorinae</taxon>
        <taxon>Microctonus</taxon>
    </lineage>
</organism>
<comment type="catalytic activity">
    <reaction evidence="1">
        <text>Hydrolysis of terminal, non-reducing (1-&gt;4)-linked alpha-D-glucose residues with release of alpha-D-glucose.</text>
        <dbReference type="EC" id="3.2.1.20"/>
    </reaction>
</comment>
<name>A0AA39ETM9_9HYME</name>
<gene>
    <name evidence="8" type="ORF">PV328_011276</name>
</gene>
<accession>A0AA39ETM9</accession>
<dbReference type="Gene3D" id="3.90.400.10">
    <property type="entry name" value="Oligo-1,6-glucosidase, Domain 2"/>
    <property type="match status" value="1"/>
</dbReference>
<dbReference type="Proteomes" id="UP001168990">
    <property type="component" value="Unassembled WGS sequence"/>
</dbReference>
<keyword evidence="6" id="KW-0732">Signal</keyword>
<comment type="caution">
    <text evidence="8">The sequence shown here is derived from an EMBL/GenBank/DDBJ whole genome shotgun (WGS) entry which is preliminary data.</text>
</comment>
<dbReference type="PANTHER" id="PTHR10357:SF179">
    <property type="entry name" value="NEUTRAL AND BASIC AMINO ACID TRANSPORT PROTEIN RBAT"/>
    <property type="match status" value="1"/>
</dbReference>
<keyword evidence="5" id="KW-0326">Glycosidase</keyword>
<evidence type="ECO:0000256" key="6">
    <source>
        <dbReference type="SAM" id="SignalP"/>
    </source>
</evidence>
<dbReference type="Pfam" id="PF00128">
    <property type="entry name" value="Alpha-amylase"/>
    <property type="match status" value="1"/>
</dbReference>
<keyword evidence="5" id="KW-0378">Hydrolase</keyword>
<dbReference type="GO" id="GO:0004558">
    <property type="term" value="F:alpha-1,4-glucosidase activity"/>
    <property type="evidence" value="ECO:0007669"/>
    <property type="project" value="UniProtKB-EC"/>
</dbReference>
<comment type="similarity">
    <text evidence="2">Belongs to the glycosyl hydrolase 13 family.</text>
</comment>
<dbReference type="SUPFAM" id="SSF51445">
    <property type="entry name" value="(Trans)glycosidases"/>
    <property type="match status" value="1"/>
</dbReference>
<dbReference type="CDD" id="cd11328">
    <property type="entry name" value="AmyAc_maltase"/>
    <property type="match status" value="1"/>
</dbReference>
<reference evidence="8" key="2">
    <citation type="submission" date="2023-03" db="EMBL/GenBank/DDBJ databases">
        <authorList>
            <person name="Inwood S.N."/>
            <person name="Skelly J.G."/>
            <person name="Guhlin J."/>
            <person name="Harrop T.W.R."/>
            <person name="Goldson S.G."/>
            <person name="Dearden P.K."/>
        </authorList>
    </citation>
    <scope>NUCLEOTIDE SEQUENCE</scope>
    <source>
        <strain evidence="8">Irish</strain>
        <tissue evidence="8">Whole body</tissue>
    </source>
</reference>
<evidence type="ECO:0000313" key="9">
    <source>
        <dbReference type="Proteomes" id="UP001168990"/>
    </source>
</evidence>
<feature type="domain" description="Glycosyl hydrolase family 13 catalytic" evidence="7">
    <location>
        <begin position="41"/>
        <end position="428"/>
    </location>
</feature>
<proteinExistence type="inferred from homology"/>
<evidence type="ECO:0000256" key="4">
    <source>
        <dbReference type="ARBA" id="ARBA00023180"/>
    </source>
</evidence>
<dbReference type="InterPro" id="IPR006047">
    <property type="entry name" value="GH13_cat_dom"/>
</dbReference>
<evidence type="ECO:0000256" key="5">
    <source>
        <dbReference type="ARBA" id="ARBA00023295"/>
    </source>
</evidence>
<evidence type="ECO:0000256" key="1">
    <source>
        <dbReference type="ARBA" id="ARBA00001657"/>
    </source>
</evidence>
<dbReference type="EMBL" id="JAQQBS010001425">
    <property type="protein sequence ID" value="KAK0157547.1"/>
    <property type="molecule type" value="Genomic_DNA"/>
</dbReference>
<dbReference type="FunFam" id="3.90.400.10:FF:000001">
    <property type="entry name" value="Maltase A3, isoform A"/>
    <property type="match status" value="1"/>
</dbReference>
<evidence type="ECO:0000259" key="7">
    <source>
        <dbReference type="SMART" id="SM00642"/>
    </source>
</evidence>
<keyword evidence="9" id="KW-1185">Reference proteome</keyword>
<sequence length="571" mass="64209">MFRDSVIVCFVAIAALSSGAPSPSSSSSTSGEWWRDSFIYQVYPRSFKDSNGDGIGDLNGVTSKLDYFVDLNISAFWLSPIFKSPMVDFGYDISNFTAIDPIFGTTNDFKKLTTEAHARGLKVILDWVPNHSSDEHPWFEKSIKKIKPYDDYYIWKDAKIINGTRHPPNNWLSIFLGSAWEWNEKRQQYYLHQFAIKQPDLNFRNAALRKEMEDALVFWIKNGADGFRIDSIPYIYEDAQFRDEPIVPNSGKPADDPATLKHIYTIDQIETYELVQTWRNVIDSLGGEKKIIMTEAYTSLPNTVKYYKYGVDVPFNFMFVTGLNNHSTALDFKRSIDGWINNIPKGGNYIANWVVDNHDNPRVTTRFGNLRADQNSMLAAILPGLGVIYNGDEIGMEGLQLSWKQTVDPQGCNAGPERYASLSRDGERTPFQWDTSTSAGFSTSNVTWLPVNPNYKKLNLAAQKNIPKSHYEIFRKLVALKSLEIIKSGELQIILATDKVLGVVRRLSNTTPIVLLINFSNDAIQIDASAWMNIPSSMSVYTSSVSSDISLGAHLDTTSLRLNGASAVILA</sequence>
<dbReference type="SMART" id="SM00642">
    <property type="entry name" value="Aamy"/>
    <property type="match status" value="1"/>
</dbReference>
<evidence type="ECO:0000313" key="8">
    <source>
        <dbReference type="EMBL" id="KAK0157547.1"/>
    </source>
</evidence>
<evidence type="ECO:0000256" key="2">
    <source>
        <dbReference type="ARBA" id="ARBA00008061"/>
    </source>
</evidence>
<reference evidence="8" key="1">
    <citation type="journal article" date="2023" name="bioRxiv">
        <title>Scaffold-level genome assemblies of two parasitoid biocontrol wasps reveal the parthenogenesis mechanism and an associated novel virus.</title>
        <authorList>
            <person name="Inwood S."/>
            <person name="Skelly J."/>
            <person name="Guhlin J."/>
            <person name="Harrop T."/>
            <person name="Goldson S."/>
            <person name="Dearden P."/>
        </authorList>
    </citation>
    <scope>NUCLEOTIDE SEQUENCE</scope>
    <source>
        <strain evidence="8">Irish</strain>
        <tissue evidence="8">Whole body</tissue>
    </source>
</reference>
<protein>
    <recommendedName>
        <fullName evidence="3">alpha-glucosidase</fullName>
        <ecNumber evidence="3">3.2.1.20</ecNumber>
    </recommendedName>
</protein>
<dbReference type="EC" id="3.2.1.20" evidence="3"/>
<dbReference type="InterPro" id="IPR045857">
    <property type="entry name" value="O16G_dom_2"/>
</dbReference>
<dbReference type="AlphaFoldDB" id="A0AA39ETM9"/>